<dbReference type="InterPro" id="IPR032623">
    <property type="entry name" value="FecR_N"/>
</dbReference>
<evidence type="ECO:0000259" key="2">
    <source>
        <dbReference type="Pfam" id="PF16220"/>
    </source>
</evidence>
<evidence type="ECO:0000313" key="4">
    <source>
        <dbReference type="Proteomes" id="UP001617669"/>
    </source>
</evidence>
<gene>
    <name evidence="3" type="ORF">ACIKP9_10195</name>
</gene>
<dbReference type="Proteomes" id="UP001617669">
    <property type="component" value="Unassembled WGS sequence"/>
</dbReference>
<dbReference type="Gene3D" id="2.60.120.1440">
    <property type="match status" value="1"/>
</dbReference>
<dbReference type="RefSeq" id="WP_400882239.1">
    <property type="nucleotide sequence ID" value="NZ_JBIWXY010000002.1"/>
</dbReference>
<proteinExistence type="predicted"/>
<feature type="domain" description="FecR protein" evidence="1">
    <location>
        <begin position="120"/>
        <end position="191"/>
    </location>
</feature>
<dbReference type="PANTHER" id="PTHR30273:SF2">
    <property type="entry name" value="PROTEIN FECR"/>
    <property type="match status" value="1"/>
</dbReference>
<evidence type="ECO:0000259" key="1">
    <source>
        <dbReference type="Pfam" id="PF04773"/>
    </source>
</evidence>
<dbReference type="Pfam" id="PF16220">
    <property type="entry name" value="DUF4880"/>
    <property type="match status" value="1"/>
</dbReference>
<accession>A0ABW8GMK2</accession>
<evidence type="ECO:0000313" key="3">
    <source>
        <dbReference type="EMBL" id="MFJ5446596.1"/>
    </source>
</evidence>
<organism evidence="3 4">
    <name type="scientific">Methylobacillus methanolivorans</name>
    <dbReference type="NCBI Taxonomy" id="1848927"/>
    <lineage>
        <taxon>Bacteria</taxon>
        <taxon>Pseudomonadati</taxon>
        <taxon>Pseudomonadota</taxon>
        <taxon>Betaproteobacteria</taxon>
        <taxon>Nitrosomonadales</taxon>
        <taxon>Methylophilaceae</taxon>
        <taxon>Methylobacillus</taxon>
    </lineage>
</organism>
<dbReference type="Pfam" id="PF04773">
    <property type="entry name" value="FecR"/>
    <property type="match status" value="1"/>
</dbReference>
<dbReference type="PIRSF" id="PIRSF018266">
    <property type="entry name" value="FecR"/>
    <property type="match status" value="1"/>
</dbReference>
<keyword evidence="4" id="KW-1185">Reference proteome</keyword>
<dbReference type="InterPro" id="IPR006860">
    <property type="entry name" value="FecR"/>
</dbReference>
<sequence length="327" mass="35727">MSQPALPHETLEAAVDWLVKLSSGAVSDELNAQFQLWLDADMHHAMAWQQLSQSMSGFEQVQHLAGRQEGHAPAVRQVLSGKPLADRRHFLKSGAAVVALGLGTAYLANRVTPLSHIMSDHVTSTGERKKLVLADGTRVQLNARSALDVDFSEKQRVLTLHQGACIVDVAPDALRPLMLRTVHGVVKAGGGCRMLAGISGGQTYAMVQQQSLVVAPLHQPEAVLTSSEAVAAWFDQHALMLKPANVNASMAWEHGMLDVRDQRLEEVVERLRAYHASWIRLAPRAAGLRVFGMFQLDDIGQIMHALQSILPISIRRYGSLVTMIDLV</sequence>
<dbReference type="EMBL" id="JBIWXY010000002">
    <property type="protein sequence ID" value="MFJ5446596.1"/>
    <property type="molecule type" value="Genomic_DNA"/>
</dbReference>
<comment type="caution">
    <text evidence="3">The sequence shown here is derived from an EMBL/GenBank/DDBJ whole genome shotgun (WGS) entry which is preliminary data.</text>
</comment>
<dbReference type="InterPro" id="IPR012373">
    <property type="entry name" value="Ferrdict_sens_TM"/>
</dbReference>
<protein>
    <submittedName>
        <fullName evidence="3">FecR family protein</fullName>
    </submittedName>
</protein>
<name>A0ABW8GMK2_9PROT</name>
<dbReference type="PANTHER" id="PTHR30273">
    <property type="entry name" value="PERIPLASMIC SIGNAL SENSOR AND SIGMA FACTOR ACTIVATOR FECR-RELATED"/>
    <property type="match status" value="1"/>
</dbReference>
<reference evidence="3 4" key="1">
    <citation type="submission" date="2024-11" db="EMBL/GenBank/DDBJ databases">
        <authorList>
            <person name="Kaparullina E.N."/>
            <person name="Delegan Y.A."/>
            <person name="Doronina N.V."/>
        </authorList>
    </citation>
    <scope>NUCLEOTIDE SEQUENCE [LARGE SCALE GENOMIC DNA]</scope>
    <source>
        <strain evidence="3 4">7sh_L</strain>
    </source>
</reference>
<feature type="domain" description="FecR N-terminal" evidence="2">
    <location>
        <begin position="12"/>
        <end position="53"/>
    </location>
</feature>